<evidence type="ECO:0000256" key="1">
    <source>
        <dbReference type="SAM" id="MobiDB-lite"/>
    </source>
</evidence>
<dbReference type="PANTHER" id="PTHR23187">
    <property type="entry name" value="FLJ44216 PROTEIN-RELATED"/>
    <property type="match status" value="1"/>
</dbReference>
<reference evidence="2" key="2">
    <citation type="submission" date="2025-08" db="UniProtKB">
        <authorList>
            <consortium name="Ensembl"/>
        </authorList>
    </citation>
    <scope>IDENTIFICATION</scope>
</reference>
<reference evidence="2 3" key="1">
    <citation type="journal article" date="2021" name="G3 (Bethesda)">
        <title>Improved contiguity of the threespine stickleback genome using long-read sequencing.</title>
        <authorList>
            <person name="Nath S."/>
            <person name="Shaw D.E."/>
            <person name="White M.A."/>
        </authorList>
    </citation>
    <scope>NUCLEOTIDE SEQUENCE [LARGE SCALE GENOMIC DNA]</scope>
    <source>
        <strain evidence="2 3">Lake Benthic</strain>
    </source>
</reference>
<dbReference type="GeneTree" id="ENSGT00940000176098"/>
<name>A0AAQ4QHH5_GASAC</name>
<proteinExistence type="predicted"/>
<feature type="region of interest" description="Disordered" evidence="1">
    <location>
        <begin position="415"/>
        <end position="439"/>
    </location>
</feature>
<dbReference type="InterPro" id="IPR052119">
    <property type="entry name" value="ElonginBC-PRC2_ViralRestrict"/>
</dbReference>
<evidence type="ECO:0000313" key="2">
    <source>
        <dbReference type="Ensembl" id="ENSGACP00000049763.1"/>
    </source>
</evidence>
<dbReference type="Proteomes" id="UP000007635">
    <property type="component" value="Chromosome IV"/>
</dbReference>
<feature type="compositionally biased region" description="Basic and acidic residues" evidence="1">
    <location>
        <begin position="319"/>
        <end position="332"/>
    </location>
</feature>
<protein>
    <submittedName>
        <fullName evidence="2">Uncharacterized protein</fullName>
    </submittedName>
</protein>
<dbReference type="PANTHER" id="PTHR23187:SF3">
    <property type="entry name" value="SUMO-INTERACTING MOTIF-CONTAINING PROTEIN 1"/>
    <property type="match status" value="1"/>
</dbReference>
<dbReference type="AlphaFoldDB" id="A0AAQ4QHH5"/>
<reference evidence="2" key="3">
    <citation type="submission" date="2025-09" db="UniProtKB">
        <authorList>
            <consortium name="Ensembl"/>
        </authorList>
    </citation>
    <scope>IDENTIFICATION</scope>
</reference>
<dbReference type="GO" id="GO:0032184">
    <property type="term" value="F:SUMO polymer binding"/>
    <property type="evidence" value="ECO:0007669"/>
    <property type="project" value="TreeGrafter"/>
</dbReference>
<evidence type="ECO:0000313" key="3">
    <source>
        <dbReference type="Proteomes" id="UP000007635"/>
    </source>
</evidence>
<sequence length="598" mass="67279">MDDVITLSSDSDEEDSDVEIVGSFSDVVPKAEPLPLTSVRVEVESLDVRTLYIDLTDPRWTLPELKPKRPYSSALRSVDSIKHDVASGTNWETKHFLLDDAQTKEIGTRVETPRKPDNNFKVSSSRDPAVFALQKDCGTFMSKKRPLDSQTQHQEQADKTHHHTAFVKLRRLPFHETEIAKLQTSKSCVYLKEDGARMSLHLQEMDNNSQAPEWVRDLRTTPASNGPHLDPSLDESLPKVFESLICQKKQENSDTSINTEFTRKMSPPRQTPGDSACSDKGDFVETPKEPSAREDERDVFCSSSSSQDEARNFLQNKDFCSKPEQRNFDKAGSKQSNASDPLRSNSPTAGHFDRDSPSHTNPISPHRNSQVEPTATSEDKLADRLSECESEKFYPNEASNSSDSFHWSVPNEPLLSVSDEDRDNGSGAGTYRGNLGFDSPDLWQEGSDVEHVNGDGRSDMDFRVASRKDKQFVCPVTLRKIMSGSLQVLLDEEEKGFAAPEVLCRQSLSLVYSTIDENYPEGTLQLLSDLLQPGHYPPRDITCHLLRGILLDLHCPYHLCVQAFNLLMKTQRHHIADRMAVPWDWELLTSVMVDQVLS</sequence>
<keyword evidence="3" id="KW-1185">Reference proteome</keyword>
<organism evidence="2 3">
    <name type="scientific">Gasterosteus aculeatus aculeatus</name>
    <name type="common">three-spined stickleback</name>
    <dbReference type="NCBI Taxonomy" id="481459"/>
    <lineage>
        <taxon>Eukaryota</taxon>
        <taxon>Metazoa</taxon>
        <taxon>Chordata</taxon>
        <taxon>Craniata</taxon>
        <taxon>Vertebrata</taxon>
        <taxon>Euteleostomi</taxon>
        <taxon>Actinopterygii</taxon>
        <taxon>Neopterygii</taxon>
        <taxon>Teleostei</taxon>
        <taxon>Neoteleostei</taxon>
        <taxon>Acanthomorphata</taxon>
        <taxon>Eupercaria</taxon>
        <taxon>Perciformes</taxon>
        <taxon>Cottioidei</taxon>
        <taxon>Gasterosteales</taxon>
        <taxon>Gasterosteidae</taxon>
        <taxon>Gasterosteus</taxon>
    </lineage>
</organism>
<dbReference type="Ensembl" id="ENSGACT00000056691.1">
    <property type="protein sequence ID" value="ENSGACP00000049763.1"/>
    <property type="gene ID" value="ENSGACG00000037628.1"/>
</dbReference>
<feature type="compositionally biased region" description="Polar residues" evidence="1">
    <location>
        <begin position="358"/>
        <end position="376"/>
    </location>
</feature>
<feature type="compositionally biased region" description="Polar residues" evidence="1">
    <location>
        <begin position="333"/>
        <end position="348"/>
    </location>
</feature>
<feature type="compositionally biased region" description="Basic and acidic residues" evidence="1">
    <location>
        <begin position="277"/>
        <end position="299"/>
    </location>
</feature>
<accession>A0AAQ4QHH5</accession>
<feature type="region of interest" description="Disordered" evidence="1">
    <location>
        <begin position="252"/>
        <end position="380"/>
    </location>
</feature>